<gene>
    <name evidence="2" type="ORF">AL544_005170</name>
</gene>
<dbReference type="EMBL" id="LOSJ02000001">
    <property type="protein sequence ID" value="PNM64304.1"/>
    <property type="molecule type" value="Genomic_DNA"/>
</dbReference>
<organism evidence="2 3">
    <name type="scientific">Vibrio mimicus</name>
    <dbReference type="NCBI Taxonomy" id="674"/>
    <lineage>
        <taxon>Bacteria</taxon>
        <taxon>Pseudomonadati</taxon>
        <taxon>Pseudomonadota</taxon>
        <taxon>Gammaproteobacteria</taxon>
        <taxon>Vibrionales</taxon>
        <taxon>Vibrionaceae</taxon>
        <taxon>Vibrio</taxon>
    </lineage>
</organism>
<feature type="region of interest" description="Disordered" evidence="1">
    <location>
        <begin position="47"/>
        <end position="66"/>
    </location>
</feature>
<protein>
    <submittedName>
        <fullName evidence="2">Phage virion morphogenesis protein</fullName>
    </submittedName>
</protein>
<keyword evidence="3" id="KW-1185">Reference proteome</keyword>
<dbReference type="InterPro" id="IPR006522">
    <property type="entry name" value="Phage_virion_morphogenesis"/>
</dbReference>
<dbReference type="OrthoDB" id="2081253at2"/>
<dbReference type="Proteomes" id="UP000053748">
    <property type="component" value="Unassembled WGS sequence"/>
</dbReference>
<accession>A0A2J9VKJ6</accession>
<name>A0A2J9VKJ6_VIBMI</name>
<dbReference type="NCBIfam" id="TIGR01635">
    <property type="entry name" value="tail_comp_S"/>
    <property type="match status" value="1"/>
</dbReference>
<evidence type="ECO:0000313" key="2">
    <source>
        <dbReference type="EMBL" id="PNM64304.1"/>
    </source>
</evidence>
<evidence type="ECO:0000256" key="1">
    <source>
        <dbReference type="SAM" id="MobiDB-lite"/>
    </source>
</evidence>
<reference evidence="2" key="1">
    <citation type="submission" date="2017-12" db="EMBL/GenBank/DDBJ databases">
        <title>FDA dAtabase for Regulatory Grade micrObial Sequences (FDA-ARGOS): Supporting development and validation of Infectious Disease Dx tests.</title>
        <authorList>
            <person name="Hoffmann M."/>
            <person name="Allard M."/>
            <person name="Evans P."/>
            <person name="Brown E."/>
            <person name="Tallon L.J."/>
            <person name="Sadzewicz L."/>
            <person name="Sengamalay N."/>
            <person name="Ott S."/>
            <person name="Godinez A."/>
            <person name="Nagaraj S."/>
            <person name="Vavikolanu K."/>
            <person name="Aluvathingal J."/>
            <person name="Nadendla S."/>
            <person name="Hobson J."/>
            <person name="Sichtig H."/>
        </authorList>
    </citation>
    <scope>NUCLEOTIDE SEQUENCE [LARGE SCALE GENOMIC DNA]</scope>
    <source>
        <strain evidence="2">FDAARGOS_113</strain>
    </source>
</reference>
<dbReference type="Pfam" id="PF05069">
    <property type="entry name" value="Phage_tail_S"/>
    <property type="match status" value="1"/>
</dbReference>
<dbReference type="AlphaFoldDB" id="A0A2J9VKJ6"/>
<proteinExistence type="predicted"/>
<comment type="caution">
    <text evidence="2">The sequence shown here is derived from an EMBL/GenBank/DDBJ whole genome shotgun (WGS) entry which is preliminary data.</text>
</comment>
<evidence type="ECO:0000313" key="3">
    <source>
        <dbReference type="Proteomes" id="UP000053748"/>
    </source>
</evidence>
<sequence length="152" mass="16833">MAGVTLSINVSDVEAIRSRINEFAERGQNMSPALRDIGEHLLLSHHERWQQQQSPDGTPWAPLSPKYQKRKKKHADLILVLNQHLSSSSLNYDVDPLGLSFGTSSEYGAIHHFGGSPEMRPSNAAIPARPWLGLSESDFDEIAQILAIHLTS</sequence>
<dbReference type="RefSeq" id="WP_000929398.1">
    <property type="nucleotide sequence ID" value="NZ_CAWMSS010000002.1"/>
</dbReference>